<dbReference type="InterPro" id="IPR005336">
    <property type="entry name" value="MPC"/>
</dbReference>
<keyword evidence="7 9" id="KW-0496">Mitochondrion</keyword>
<evidence type="ECO:0000256" key="8">
    <source>
        <dbReference type="ARBA" id="ARBA00023136"/>
    </source>
</evidence>
<sequence>MSFRPGSRIFSAFRTNFRQYYARRNASTAPGAEPSGFAKFWASPVGPKTVHFWAPVMKWAMVAAGASDFSRPAESLSLTQNFALMCTGAIWTRWCFVIRPKNVALAAVNALLFCVGATQVGRIYSYNQSVKATDLAKAEGKELETDLKATAAKAEKKLS</sequence>
<keyword evidence="6" id="KW-1133">Transmembrane helix</keyword>
<dbReference type="GO" id="GO:0005743">
    <property type="term" value="C:mitochondrial inner membrane"/>
    <property type="evidence" value="ECO:0007669"/>
    <property type="project" value="UniProtKB-SubCell"/>
</dbReference>
<proteinExistence type="inferred from homology"/>
<name>A0A163A1N4_DIDRA</name>
<evidence type="ECO:0000256" key="3">
    <source>
        <dbReference type="ARBA" id="ARBA00022448"/>
    </source>
</evidence>
<dbReference type="GO" id="GO:0006850">
    <property type="term" value="P:pyruvate import into mitochondria"/>
    <property type="evidence" value="ECO:0007669"/>
    <property type="project" value="InterPro"/>
</dbReference>
<gene>
    <name evidence="10" type="ORF">ST47_g7950</name>
</gene>
<keyword evidence="8" id="KW-0472">Membrane</keyword>
<comment type="caution">
    <text evidence="10">The sequence shown here is derived from an EMBL/GenBank/DDBJ whole genome shotgun (WGS) entry which is preliminary data.</text>
</comment>
<dbReference type="Proteomes" id="UP000076837">
    <property type="component" value="Unassembled WGS sequence"/>
</dbReference>
<keyword evidence="3 9" id="KW-0813">Transport</keyword>
<evidence type="ECO:0000256" key="7">
    <source>
        <dbReference type="ARBA" id="ARBA00023128"/>
    </source>
</evidence>
<keyword evidence="10" id="KW-0670">Pyruvate</keyword>
<accession>A0A163A1N4</accession>
<dbReference type="PANTHER" id="PTHR14154">
    <property type="entry name" value="UPF0041 BRAIN PROTEIN 44-RELATED"/>
    <property type="match status" value="1"/>
</dbReference>
<dbReference type="AlphaFoldDB" id="A0A163A1N4"/>
<protein>
    <recommendedName>
        <fullName evidence="9">Mitochondrial pyruvate carrier</fullName>
    </recommendedName>
</protein>
<evidence type="ECO:0000256" key="9">
    <source>
        <dbReference type="RuleBase" id="RU363100"/>
    </source>
</evidence>
<comment type="function">
    <text evidence="9">Mediates the uptake of pyruvate into mitochondria.</text>
</comment>
<organism evidence="10 11">
    <name type="scientific">Didymella rabiei</name>
    <name type="common">Chickpea ascochyta blight fungus</name>
    <name type="synonym">Mycosphaerella rabiei</name>
    <dbReference type="NCBI Taxonomy" id="5454"/>
    <lineage>
        <taxon>Eukaryota</taxon>
        <taxon>Fungi</taxon>
        <taxon>Dikarya</taxon>
        <taxon>Ascomycota</taxon>
        <taxon>Pezizomycotina</taxon>
        <taxon>Dothideomycetes</taxon>
        <taxon>Pleosporomycetidae</taxon>
        <taxon>Pleosporales</taxon>
        <taxon>Pleosporineae</taxon>
        <taxon>Didymellaceae</taxon>
        <taxon>Ascochyta</taxon>
    </lineage>
</organism>
<evidence type="ECO:0000256" key="2">
    <source>
        <dbReference type="ARBA" id="ARBA00006416"/>
    </source>
</evidence>
<evidence type="ECO:0000313" key="10">
    <source>
        <dbReference type="EMBL" id="KZM20933.1"/>
    </source>
</evidence>
<comment type="similarity">
    <text evidence="2 9">Belongs to the mitochondrial pyruvate carrier (MPC) (TC 2.A.105) family.</text>
</comment>
<dbReference type="Pfam" id="PF03650">
    <property type="entry name" value="MPC"/>
    <property type="match status" value="1"/>
</dbReference>
<evidence type="ECO:0000256" key="6">
    <source>
        <dbReference type="ARBA" id="ARBA00022989"/>
    </source>
</evidence>
<keyword evidence="4" id="KW-0812">Transmembrane</keyword>
<keyword evidence="5 9" id="KW-0999">Mitochondrion inner membrane</keyword>
<dbReference type="STRING" id="5454.A0A163A1N4"/>
<evidence type="ECO:0000313" key="11">
    <source>
        <dbReference type="Proteomes" id="UP000076837"/>
    </source>
</evidence>
<keyword evidence="11" id="KW-1185">Reference proteome</keyword>
<evidence type="ECO:0000256" key="4">
    <source>
        <dbReference type="ARBA" id="ARBA00022692"/>
    </source>
</evidence>
<evidence type="ECO:0000256" key="5">
    <source>
        <dbReference type="ARBA" id="ARBA00022792"/>
    </source>
</evidence>
<reference evidence="10 11" key="1">
    <citation type="journal article" date="2016" name="Sci. Rep.">
        <title>Draft genome sequencing and secretome analysis of fungal phytopathogen Ascochyta rabiei provides insight into the necrotrophic effector repertoire.</title>
        <authorList>
            <person name="Verma S."/>
            <person name="Gazara R.K."/>
            <person name="Nizam S."/>
            <person name="Parween S."/>
            <person name="Chattopadhyay D."/>
            <person name="Verma P.K."/>
        </authorList>
    </citation>
    <scope>NUCLEOTIDE SEQUENCE [LARGE SCALE GENOMIC DNA]</scope>
    <source>
        <strain evidence="10 11">ArDII</strain>
    </source>
</reference>
<comment type="subcellular location">
    <subcellularLocation>
        <location evidence="1 9">Mitochondrion inner membrane</location>
        <topology evidence="1 9">Multi-pass membrane protein</topology>
    </subcellularLocation>
</comment>
<evidence type="ECO:0000256" key="1">
    <source>
        <dbReference type="ARBA" id="ARBA00004448"/>
    </source>
</evidence>
<dbReference type="EMBL" id="JYNV01000262">
    <property type="protein sequence ID" value="KZM20933.1"/>
    <property type="molecule type" value="Genomic_DNA"/>
</dbReference>